<evidence type="ECO:0000313" key="1">
    <source>
        <dbReference type="EMBL" id="CAD6505471.1"/>
    </source>
</evidence>
<name>A0A9W4D7E1_BLUGR</name>
<reference evidence="1" key="1">
    <citation type="submission" date="2020-10" db="EMBL/GenBank/DDBJ databases">
        <authorList>
            <person name="Muller C M."/>
        </authorList>
    </citation>
    <scope>NUCLEOTIDE SEQUENCE</scope>
    <source>
        <strain evidence="1">THUN-12</strain>
    </source>
</reference>
<dbReference type="Proteomes" id="UP000683417">
    <property type="component" value="Unassembled WGS sequence"/>
</dbReference>
<evidence type="ECO:0000313" key="2">
    <source>
        <dbReference type="Proteomes" id="UP000683417"/>
    </source>
</evidence>
<sequence>MLNASQVNPYLNRMVIVSNDQSNQGYYIYDAHNADFFVPDASYDLRIAKFKPEGFGTYSTMYCSEKMGVPEIRNKITISRSDITGVQMNAHAADRLTIKKCHDEIEKKKKRVKAQKEDQQNQSIDVVLLSALDETNCPPAALATMSFVKIISVHGKYSSFSPKQRPTTVQLIADKKIDLAKLVYDGQIFPGKYWKQNKVALTWYQGNLHLIQLRDSGWYFLTDLIYESSNGAMIYFYMLGISPETWNLKNGLITEINKKLNFHVSMNYFNTHIWRLIQLPNLSTMETVEISAGRLNPTFANGFLGAVSN</sequence>
<dbReference type="AlphaFoldDB" id="A0A9W4D7E1"/>
<comment type="caution">
    <text evidence="1">The sequence shown here is derived from an EMBL/GenBank/DDBJ whole genome shotgun (WGS) entry which is preliminary data.</text>
</comment>
<proteinExistence type="predicted"/>
<protein>
    <submittedName>
        <fullName evidence="1">BgTH12-00962</fullName>
    </submittedName>
</protein>
<gene>
    <name evidence="1" type="ORF">BGTH12_LOCUS6829</name>
</gene>
<dbReference type="EMBL" id="CAJHIT010000009">
    <property type="protein sequence ID" value="CAD6505471.1"/>
    <property type="molecule type" value="Genomic_DNA"/>
</dbReference>
<accession>A0A9W4D7E1</accession>
<organism evidence="1 2">
    <name type="scientific">Blumeria graminis f. sp. triticale</name>
    <dbReference type="NCBI Taxonomy" id="1689686"/>
    <lineage>
        <taxon>Eukaryota</taxon>
        <taxon>Fungi</taxon>
        <taxon>Dikarya</taxon>
        <taxon>Ascomycota</taxon>
        <taxon>Pezizomycotina</taxon>
        <taxon>Leotiomycetes</taxon>
        <taxon>Erysiphales</taxon>
        <taxon>Erysiphaceae</taxon>
        <taxon>Blumeria</taxon>
    </lineage>
</organism>